<dbReference type="InterPro" id="IPR032675">
    <property type="entry name" value="LRR_dom_sf"/>
</dbReference>
<comment type="similarity">
    <text evidence="1">Belongs to the LRRC42 family.</text>
</comment>
<reference evidence="5" key="1">
    <citation type="submission" date="2022-08" db="UniProtKB">
        <authorList>
            <consortium name="EnsemblMetazoa"/>
        </authorList>
    </citation>
    <scope>IDENTIFICATION</scope>
    <source>
        <strain evidence="5">05x7-T-G4-1.051#20</strain>
    </source>
</reference>
<keyword evidence="3" id="KW-0433">Leucine-rich repeat</keyword>
<evidence type="ECO:0000256" key="4">
    <source>
        <dbReference type="ARBA" id="ARBA00022737"/>
    </source>
</evidence>
<dbReference type="PANTHER" id="PTHR31994">
    <property type="entry name" value="LEUCINE-RICH REPEAT-CONTAINING PROTEIN 42"/>
    <property type="match status" value="1"/>
</dbReference>
<dbReference type="Pfam" id="PF13516">
    <property type="entry name" value="LRR_6"/>
    <property type="match status" value="2"/>
</dbReference>
<dbReference type="InterPro" id="IPR001611">
    <property type="entry name" value="Leu-rich_rpt"/>
</dbReference>
<sequence length="325" mass="37493">MERPTKIRKTKNTDEHSWEVRSPVSLYHRCIQYIAQNLHMVDSFYGFPDLVAADIFKESEKCKKFEITSAENDSLKNLQLFCEIYPDSVLSSLNLSTSCRALNYWLEHFLVFSGLQSLDVSDCFLGDEHEILSHIAHLKLLKSLNLRKNCLTDKGVSRFCAPFKLFRRGPEHLTVLDVSENGCISNRGIKMLQCFKDLQKVDITGTSVKVKEISNDWKVLPEKGEGLMSIKNEGWASHVVCKWMELATRTRDKDEHKTSKFYAIKKRIKSRISVQNVSKVSFVPQYRLVLHRIHHLKKVTAPCVKIPTLTEQDNNMDAIMNLYKP</sequence>
<proteinExistence type="inferred from homology"/>
<dbReference type="SUPFAM" id="SSF52047">
    <property type="entry name" value="RNI-like"/>
    <property type="match status" value="1"/>
</dbReference>
<dbReference type="Proteomes" id="UP000005408">
    <property type="component" value="Unassembled WGS sequence"/>
</dbReference>
<keyword evidence="4" id="KW-0677">Repeat</keyword>
<dbReference type="OMA" id="NEYTEPI"/>
<dbReference type="AlphaFoldDB" id="A0A8W8J720"/>
<name>A0A8W8J720_MAGGI</name>
<protein>
    <recommendedName>
        <fullName evidence="2">Leucine-rich repeat-containing protein 42</fullName>
    </recommendedName>
</protein>
<accession>A0A8W8J720</accession>
<dbReference type="OrthoDB" id="120976at2759"/>
<evidence type="ECO:0000313" key="6">
    <source>
        <dbReference type="Proteomes" id="UP000005408"/>
    </source>
</evidence>
<evidence type="ECO:0000256" key="1">
    <source>
        <dbReference type="ARBA" id="ARBA00009297"/>
    </source>
</evidence>
<dbReference type="PANTHER" id="PTHR31994:SF3">
    <property type="entry name" value="LEUCINE-RICH REPEAT-CONTAINING PROTEIN 42"/>
    <property type="match status" value="1"/>
</dbReference>
<dbReference type="EnsemblMetazoa" id="G1733.1">
    <property type="protein sequence ID" value="G1733.1:cds"/>
    <property type="gene ID" value="G1733"/>
</dbReference>
<dbReference type="InterPro" id="IPR039631">
    <property type="entry name" value="LRRC42"/>
</dbReference>
<evidence type="ECO:0000256" key="2">
    <source>
        <dbReference type="ARBA" id="ARBA00014198"/>
    </source>
</evidence>
<evidence type="ECO:0000256" key="3">
    <source>
        <dbReference type="ARBA" id="ARBA00022614"/>
    </source>
</evidence>
<evidence type="ECO:0000313" key="5">
    <source>
        <dbReference type="EnsemblMetazoa" id="G1733.1:cds"/>
    </source>
</evidence>
<dbReference type="Gene3D" id="3.80.10.10">
    <property type="entry name" value="Ribonuclease Inhibitor"/>
    <property type="match status" value="1"/>
</dbReference>
<keyword evidence="6" id="KW-1185">Reference proteome</keyword>
<organism evidence="5 6">
    <name type="scientific">Magallana gigas</name>
    <name type="common">Pacific oyster</name>
    <name type="synonym">Crassostrea gigas</name>
    <dbReference type="NCBI Taxonomy" id="29159"/>
    <lineage>
        <taxon>Eukaryota</taxon>
        <taxon>Metazoa</taxon>
        <taxon>Spiralia</taxon>
        <taxon>Lophotrochozoa</taxon>
        <taxon>Mollusca</taxon>
        <taxon>Bivalvia</taxon>
        <taxon>Autobranchia</taxon>
        <taxon>Pteriomorphia</taxon>
        <taxon>Ostreida</taxon>
        <taxon>Ostreoidea</taxon>
        <taxon>Ostreidae</taxon>
        <taxon>Magallana</taxon>
    </lineage>
</organism>